<keyword evidence="1" id="KW-1133">Transmembrane helix</keyword>
<dbReference type="GO" id="GO:0006508">
    <property type="term" value="P:proteolysis"/>
    <property type="evidence" value="ECO:0007669"/>
    <property type="project" value="UniProtKB-KW"/>
</dbReference>
<feature type="transmembrane region" description="Helical" evidence="1">
    <location>
        <begin position="47"/>
        <end position="69"/>
    </location>
</feature>
<keyword evidence="3" id="KW-1185">Reference proteome</keyword>
<dbReference type="PANTHER" id="PTHR36844">
    <property type="entry name" value="PROTEASE PRSW"/>
    <property type="match status" value="1"/>
</dbReference>
<protein>
    <submittedName>
        <fullName evidence="2">PrsW family intramembrane metalloprotease</fullName>
    </submittedName>
</protein>
<keyword evidence="1" id="KW-0812">Transmembrane</keyword>
<keyword evidence="2" id="KW-0378">Hydrolase</keyword>
<gene>
    <name evidence="2" type="ORF">F8O03_05605</name>
</gene>
<comment type="caution">
    <text evidence="2">The sequence shown here is derived from an EMBL/GenBank/DDBJ whole genome shotgun (WGS) entry which is preliminary data.</text>
</comment>
<dbReference type="GO" id="GO:0008237">
    <property type="term" value="F:metallopeptidase activity"/>
    <property type="evidence" value="ECO:0007669"/>
    <property type="project" value="UniProtKB-KW"/>
</dbReference>
<feature type="transmembrane region" description="Helical" evidence="1">
    <location>
        <begin position="222"/>
        <end position="240"/>
    </location>
</feature>
<proteinExistence type="predicted"/>
<accession>A0A7J5B6H7</accession>
<evidence type="ECO:0000256" key="1">
    <source>
        <dbReference type="SAM" id="Phobius"/>
    </source>
</evidence>
<dbReference type="RefSeq" id="WP_151422937.1">
    <property type="nucleotide sequence ID" value="NZ_CANKVH010000002.1"/>
</dbReference>
<keyword evidence="2" id="KW-0645">Protease</keyword>
<feature type="transmembrane region" description="Helical" evidence="1">
    <location>
        <begin position="20"/>
        <end position="41"/>
    </location>
</feature>
<feature type="transmembrane region" description="Helical" evidence="1">
    <location>
        <begin position="78"/>
        <end position="103"/>
    </location>
</feature>
<name>A0A7J5B6H7_9MICO</name>
<keyword evidence="1" id="KW-0472">Membrane</keyword>
<organism evidence="2 3">
    <name type="scientific">Pseudoclavibacter terrae</name>
    <dbReference type="NCBI Taxonomy" id="1530195"/>
    <lineage>
        <taxon>Bacteria</taxon>
        <taxon>Bacillati</taxon>
        <taxon>Actinomycetota</taxon>
        <taxon>Actinomycetes</taxon>
        <taxon>Micrococcales</taxon>
        <taxon>Microbacteriaceae</taxon>
        <taxon>Pseudoclavibacter</taxon>
    </lineage>
</organism>
<dbReference type="AlphaFoldDB" id="A0A7J5B6H7"/>
<reference evidence="2 3" key="1">
    <citation type="submission" date="2019-09" db="EMBL/GenBank/DDBJ databases">
        <title>Phylogeny of genus Pseudoclavibacter and closely related genus.</title>
        <authorList>
            <person name="Li Y."/>
        </authorList>
    </citation>
    <scope>NUCLEOTIDE SEQUENCE [LARGE SCALE GENOMIC DNA]</scope>
    <source>
        <strain evidence="2 3">THG-MD12</strain>
    </source>
</reference>
<dbReference type="OrthoDB" id="9785431at2"/>
<dbReference type="Pfam" id="PF13367">
    <property type="entry name" value="PrsW-protease"/>
    <property type="match status" value="1"/>
</dbReference>
<sequence>MSSATSVAPKKRRRLTRGRLTWLLLLGFAVLLSVGVVAWLFSELRFAALTMAIPALVPLGLVLAAVWWLDRWEPEPRILLAFGLFWGAGASVVGTLVTGGMMLDVARSYLSTEGDVSKFSVLIQAPISEEAIKAVGLFLILVFARRHFDSPLDGFSYAAVIGAGFAFTENIIYFSQAADSAAGFASTFIVRGILSPFAHALFTGITGMAIGWGARRGGWMRPVLMGLGGLVIAILAHAFWNGGSLLILPLLGVDPTNQFGWLIFYLVVQLPIFLLLAWLLVKLHDRDRLIIVDRLGEYADAGWFTTSEVAMIGDWSAREQAFAWAKSVSPEADRAMRGFVQDSSRLAFAREHARVNKRDPNRRVVEKRMLDRVKEHRSQLAAFGAAGTRSAAS</sequence>
<evidence type="ECO:0000313" key="2">
    <source>
        <dbReference type="EMBL" id="KAB1639788.1"/>
    </source>
</evidence>
<dbReference type="InterPro" id="IPR026898">
    <property type="entry name" value="PrsW"/>
</dbReference>
<feature type="transmembrane region" description="Helical" evidence="1">
    <location>
        <begin position="123"/>
        <end position="143"/>
    </location>
</feature>
<feature type="transmembrane region" description="Helical" evidence="1">
    <location>
        <begin position="260"/>
        <end position="281"/>
    </location>
</feature>
<keyword evidence="2" id="KW-0482">Metalloprotease</keyword>
<evidence type="ECO:0000313" key="3">
    <source>
        <dbReference type="Proteomes" id="UP000490386"/>
    </source>
</evidence>
<feature type="transmembrane region" description="Helical" evidence="1">
    <location>
        <begin position="155"/>
        <end position="176"/>
    </location>
</feature>
<dbReference type="PANTHER" id="PTHR36844:SF1">
    <property type="entry name" value="PROTEASE PRSW"/>
    <property type="match status" value="1"/>
</dbReference>
<dbReference type="EMBL" id="WBJX01000001">
    <property type="protein sequence ID" value="KAB1639788.1"/>
    <property type="molecule type" value="Genomic_DNA"/>
</dbReference>
<feature type="transmembrane region" description="Helical" evidence="1">
    <location>
        <begin position="188"/>
        <end position="210"/>
    </location>
</feature>
<dbReference type="Proteomes" id="UP000490386">
    <property type="component" value="Unassembled WGS sequence"/>
</dbReference>